<sequence>MELTPRLQDILNMVKNKGEMDLREIALFLKVSPKTAKGYVRELVRLGYMEMDENGIVRLVVKSEDPVQKLTKLMEIHESEIAMLKKSLEEVREELMKLKRKQKER</sequence>
<dbReference type="OrthoDB" id="41721at2157"/>
<keyword evidence="1" id="KW-0175">Coiled coil</keyword>
<dbReference type="InterPro" id="IPR036390">
    <property type="entry name" value="WH_DNA-bd_sf"/>
</dbReference>
<accession>H2C660</accession>
<keyword evidence="3" id="KW-1185">Reference proteome</keyword>
<feature type="coiled-coil region" evidence="1">
    <location>
        <begin position="67"/>
        <end position="105"/>
    </location>
</feature>
<dbReference type="AlphaFoldDB" id="H2C660"/>
<dbReference type="Proteomes" id="UP000003980">
    <property type="component" value="Unassembled WGS sequence"/>
</dbReference>
<evidence type="ECO:0000313" key="2">
    <source>
        <dbReference type="EMBL" id="EHP69287.1"/>
    </source>
</evidence>
<dbReference type="RefSeq" id="WP_009073184.1">
    <property type="nucleotide sequence ID" value="NZ_JH597768.1"/>
</dbReference>
<dbReference type="HOGENOM" id="CLU_2204220_0_0_2"/>
<evidence type="ECO:0000256" key="1">
    <source>
        <dbReference type="SAM" id="Coils"/>
    </source>
</evidence>
<protein>
    <submittedName>
        <fullName evidence="2">Uncharacterized protein</fullName>
    </submittedName>
</protein>
<dbReference type="InterPro" id="IPR036388">
    <property type="entry name" value="WH-like_DNA-bd_sf"/>
</dbReference>
<dbReference type="Pfam" id="PF13412">
    <property type="entry name" value="HTH_24"/>
    <property type="match status" value="1"/>
</dbReference>
<reference evidence="2 3" key="1">
    <citation type="submission" date="2012-01" db="EMBL/GenBank/DDBJ databases">
        <title>Improved High-Quality Draft sequence of Metallosphaera yellowstonensis MK1.</title>
        <authorList>
            <consortium name="US DOE Joint Genome Institute"/>
            <person name="Lucas S."/>
            <person name="Han J."/>
            <person name="Cheng J.-F."/>
            <person name="Goodwin L."/>
            <person name="Pitluck S."/>
            <person name="Peters L."/>
            <person name="Teshima H."/>
            <person name="Detter J.C."/>
            <person name="Han C."/>
            <person name="Tapia R."/>
            <person name="Land M."/>
            <person name="Hauser L."/>
            <person name="Kyrpides N."/>
            <person name="Kozubal M."/>
            <person name="Macur R.E."/>
            <person name="Jay Z."/>
            <person name="Inskeep W."/>
            <person name="Woyke T."/>
        </authorList>
    </citation>
    <scope>NUCLEOTIDE SEQUENCE [LARGE SCALE GENOMIC DNA]</scope>
    <source>
        <strain evidence="2 3">MK1</strain>
    </source>
</reference>
<dbReference type="STRING" id="671065.MetMK1DRAFT_00020360"/>
<dbReference type="Gene3D" id="1.10.10.10">
    <property type="entry name" value="Winged helix-like DNA-binding domain superfamily/Winged helix DNA-binding domain"/>
    <property type="match status" value="1"/>
</dbReference>
<evidence type="ECO:0000313" key="3">
    <source>
        <dbReference type="Proteomes" id="UP000003980"/>
    </source>
</evidence>
<gene>
    <name evidence="2" type="ORF">MetMK1DRAFT_00020360</name>
</gene>
<organism evidence="2 3">
    <name type="scientific">Metallosphaera yellowstonensis MK1</name>
    <dbReference type="NCBI Taxonomy" id="671065"/>
    <lineage>
        <taxon>Archaea</taxon>
        <taxon>Thermoproteota</taxon>
        <taxon>Thermoprotei</taxon>
        <taxon>Sulfolobales</taxon>
        <taxon>Sulfolobaceae</taxon>
        <taxon>Metallosphaera</taxon>
    </lineage>
</organism>
<dbReference type="SUPFAM" id="SSF46785">
    <property type="entry name" value="Winged helix' DNA-binding domain"/>
    <property type="match status" value="1"/>
</dbReference>
<dbReference type="eggNOG" id="arCOG05961">
    <property type="taxonomic scope" value="Archaea"/>
</dbReference>
<proteinExistence type="predicted"/>
<name>H2C660_9CREN</name>
<dbReference type="EMBL" id="JH597768">
    <property type="protein sequence ID" value="EHP69287.1"/>
    <property type="molecule type" value="Genomic_DNA"/>
</dbReference>